<dbReference type="AlphaFoldDB" id="A0A3M7Q6F4"/>
<keyword evidence="3" id="KW-1185">Reference proteome</keyword>
<evidence type="ECO:0000313" key="3">
    <source>
        <dbReference type="Proteomes" id="UP000276133"/>
    </source>
</evidence>
<feature type="transmembrane region" description="Helical" evidence="1">
    <location>
        <begin position="6"/>
        <end position="27"/>
    </location>
</feature>
<gene>
    <name evidence="2" type="ORF">BpHYR1_017997</name>
</gene>
<reference evidence="2 3" key="1">
    <citation type="journal article" date="2018" name="Sci. Rep.">
        <title>Genomic signatures of local adaptation to the degree of environmental predictability in rotifers.</title>
        <authorList>
            <person name="Franch-Gras L."/>
            <person name="Hahn C."/>
            <person name="Garcia-Roger E.M."/>
            <person name="Carmona M.J."/>
            <person name="Serra M."/>
            <person name="Gomez A."/>
        </authorList>
    </citation>
    <scope>NUCLEOTIDE SEQUENCE [LARGE SCALE GENOMIC DNA]</scope>
    <source>
        <strain evidence="2">HYR1</strain>
    </source>
</reference>
<feature type="transmembrane region" description="Helical" evidence="1">
    <location>
        <begin position="63"/>
        <end position="78"/>
    </location>
</feature>
<keyword evidence="1" id="KW-1133">Transmembrane helix</keyword>
<keyword evidence="1" id="KW-0472">Membrane</keyword>
<protein>
    <submittedName>
        <fullName evidence="2">Uncharacterized protein</fullName>
    </submittedName>
</protein>
<accession>A0A3M7Q6F4</accession>
<sequence>MSIDASLFLTVGVLKHLNLHYLFWLAVPKHRLKREKKNFDKTPLRKIFVDISKSKRARIQRHVVMYIPSWLYMIFIIVKK</sequence>
<keyword evidence="1" id="KW-0812">Transmembrane</keyword>
<name>A0A3M7Q6F4_BRAPC</name>
<evidence type="ECO:0000313" key="2">
    <source>
        <dbReference type="EMBL" id="RNA06997.1"/>
    </source>
</evidence>
<dbReference type="Proteomes" id="UP000276133">
    <property type="component" value="Unassembled WGS sequence"/>
</dbReference>
<proteinExistence type="predicted"/>
<dbReference type="EMBL" id="REGN01007198">
    <property type="protein sequence ID" value="RNA06997.1"/>
    <property type="molecule type" value="Genomic_DNA"/>
</dbReference>
<organism evidence="2 3">
    <name type="scientific">Brachionus plicatilis</name>
    <name type="common">Marine rotifer</name>
    <name type="synonym">Brachionus muelleri</name>
    <dbReference type="NCBI Taxonomy" id="10195"/>
    <lineage>
        <taxon>Eukaryota</taxon>
        <taxon>Metazoa</taxon>
        <taxon>Spiralia</taxon>
        <taxon>Gnathifera</taxon>
        <taxon>Rotifera</taxon>
        <taxon>Eurotatoria</taxon>
        <taxon>Monogononta</taxon>
        <taxon>Pseudotrocha</taxon>
        <taxon>Ploima</taxon>
        <taxon>Brachionidae</taxon>
        <taxon>Brachionus</taxon>
    </lineage>
</organism>
<evidence type="ECO:0000256" key="1">
    <source>
        <dbReference type="SAM" id="Phobius"/>
    </source>
</evidence>
<comment type="caution">
    <text evidence="2">The sequence shown here is derived from an EMBL/GenBank/DDBJ whole genome shotgun (WGS) entry which is preliminary data.</text>
</comment>